<keyword evidence="5 12" id="KW-0812">Transmembrane</keyword>
<feature type="signal peptide" evidence="14">
    <location>
        <begin position="1"/>
        <end position="32"/>
    </location>
</feature>
<dbReference type="RefSeq" id="WP_382271469.1">
    <property type="nucleotide sequence ID" value="NZ_JBHTBU010000001.1"/>
</dbReference>
<dbReference type="Gene3D" id="2.170.130.10">
    <property type="entry name" value="TonB-dependent receptor, plug domain"/>
    <property type="match status" value="1"/>
</dbReference>
<keyword evidence="18" id="KW-1185">Reference proteome</keyword>
<dbReference type="InterPro" id="IPR037066">
    <property type="entry name" value="Plug_dom_sf"/>
</dbReference>
<gene>
    <name evidence="17" type="ORF">ACFQPC_08660</name>
</gene>
<keyword evidence="3 12" id="KW-0813">Transport</keyword>
<evidence type="ECO:0000256" key="10">
    <source>
        <dbReference type="ARBA" id="ARBA00023170"/>
    </source>
</evidence>
<dbReference type="PANTHER" id="PTHR30069:SF53">
    <property type="entry name" value="COLICIN I RECEPTOR-RELATED"/>
    <property type="match status" value="1"/>
</dbReference>
<dbReference type="InterPro" id="IPR000531">
    <property type="entry name" value="Beta-barrel_TonB"/>
</dbReference>
<dbReference type="PANTHER" id="PTHR30069">
    <property type="entry name" value="TONB-DEPENDENT OUTER MEMBRANE RECEPTOR"/>
    <property type="match status" value="1"/>
</dbReference>
<organism evidence="17 18">
    <name type="scientific">Herminiimonas glaciei</name>
    <dbReference type="NCBI Taxonomy" id="523788"/>
    <lineage>
        <taxon>Bacteria</taxon>
        <taxon>Pseudomonadati</taxon>
        <taxon>Pseudomonadota</taxon>
        <taxon>Betaproteobacteria</taxon>
        <taxon>Burkholderiales</taxon>
        <taxon>Oxalobacteraceae</taxon>
        <taxon>Herminiimonas</taxon>
    </lineage>
</organism>
<keyword evidence="9 12" id="KW-0472">Membrane</keyword>
<evidence type="ECO:0000313" key="18">
    <source>
        <dbReference type="Proteomes" id="UP001596542"/>
    </source>
</evidence>
<dbReference type="PROSITE" id="PS52016">
    <property type="entry name" value="TONB_DEPENDENT_REC_3"/>
    <property type="match status" value="1"/>
</dbReference>
<evidence type="ECO:0000256" key="4">
    <source>
        <dbReference type="ARBA" id="ARBA00022452"/>
    </source>
</evidence>
<name>A0ABW2IAX8_9BURK</name>
<evidence type="ECO:0000313" key="17">
    <source>
        <dbReference type="EMBL" id="MFC7288102.1"/>
    </source>
</evidence>
<dbReference type="Gene3D" id="2.40.170.20">
    <property type="entry name" value="TonB-dependent receptor, beta-barrel domain"/>
    <property type="match status" value="1"/>
</dbReference>
<evidence type="ECO:0000256" key="9">
    <source>
        <dbReference type="ARBA" id="ARBA00023136"/>
    </source>
</evidence>
<dbReference type="InterPro" id="IPR036942">
    <property type="entry name" value="Beta-barrel_TonB_sf"/>
</dbReference>
<sequence length="623" mass="66816">MSSSVLRRANLAFPPLAIALSVSAAFSPLSFAQTPADQSLTPVLVTASRTAQKAGDVLSDNLVISAEEIQQSGQSSLIDLLQRKRGIEIARNGGAGSSSTLYMRGSSGKQVVLLIDGVRSVSATTGEPSWSSIPLSQIDRIEVVFGPMSSMYGADAVGGVIQVFTKKGAGAPRVTASAGAGTYGTKEYSLGVAGSTDGDHKIRYSFNASQEEATGFNATVPLVGSGYSKDKDGYAKNSISGQLAWELAKGQELGASFLQSHGNSQYDSGSPAYDARSIGDVGVYSVYSRNQITSNWGSFFQVSKAYDKQNSYTSTGTSSINSDSTLVSWQNDIKIGTDLLQVITEHRKEAAVTNLPIDRERTTKSLALAYQLQRGAHLGSISTRYDDNSTYGSNVTGSLGYGYHISKVLRVSGSIGTSFRAPTFNELYYTGYGNPNVQPEKGKNAEVGIYYDDGKSDFSVAFYRNRVTNMIITQRPCSMTGIGSCAYNVNEALLTGLSVGGGRRIGDFRLYGSLDLQDPKDKTKNTLLERRARYHGTLGVDYVNEKFSAGADIGFSGSRFSNSENTQPLGGYALLNLNATYNLSNDWQLFARWNNVLDKDYVLARGYNTPGSNGLLGVRYGFK</sequence>
<proteinExistence type="inferred from homology"/>
<evidence type="ECO:0000259" key="16">
    <source>
        <dbReference type="Pfam" id="PF07715"/>
    </source>
</evidence>
<reference evidence="18" key="1">
    <citation type="journal article" date="2019" name="Int. J. Syst. Evol. Microbiol.">
        <title>The Global Catalogue of Microorganisms (GCM) 10K type strain sequencing project: providing services to taxonomists for standard genome sequencing and annotation.</title>
        <authorList>
            <consortium name="The Broad Institute Genomics Platform"/>
            <consortium name="The Broad Institute Genome Sequencing Center for Infectious Disease"/>
            <person name="Wu L."/>
            <person name="Ma J."/>
        </authorList>
    </citation>
    <scope>NUCLEOTIDE SEQUENCE [LARGE SCALE GENOMIC DNA]</scope>
    <source>
        <strain evidence="18">KACC 12508</strain>
    </source>
</reference>
<evidence type="ECO:0000256" key="13">
    <source>
        <dbReference type="RuleBase" id="RU003357"/>
    </source>
</evidence>
<accession>A0ABW2IAX8</accession>
<evidence type="ECO:0000259" key="15">
    <source>
        <dbReference type="Pfam" id="PF00593"/>
    </source>
</evidence>
<keyword evidence="6 14" id="KW-0732">Signal</keyword>
<dbReference type="InterPro" id="IPR012910">
    <property type="entry name" value="Plug_dom"/>
</dbReference>
<dbReference type="SUPFAM" id="SSF56935">
    <property type="entry name" value="Porins"/>
    <property type="match status" value="1"/>
</dbReference>
<keyword evidence="8 13" id="KW-0798">TonB box</keyword>
<comment type="subcellular location">
    <subcellularLocation>
        <location evidence="1 12">Cell outer membrane</location>
        <topology evidence="1 12">Multi-pass membrane protein</topology>
    </subcellularLocation>
</comment>
<feature type="domain" description="TonB-dependent receptor-like beta-barrel" evidence="15">
    <location>
        <begin position="205"/>
        <end position="596"/>
    </location>
</feature>
<evidence type="ECO:0000256" key="14">
    <source>
        <dbReference type="SAM" id="SignalP"/>
    </source>
</evidence>
<keyword evidence="7" id="KW-0406">Ion transport</keyword>
<evidence type="ECO:0000256" key="3">
    <source>
        <dbReference type="ARBA" id="ARBA00022448"/>
    </source>
</evidence>
<keyword evidence="11 12" id="KW-0998">Cell outer membrane</keyword>
<evidence type="ECO:0000256" key="12">
    <source>
        <dbReference type="PROSITE-ProRule" id="PRU01360"/>
    </source>
</evidence>
<evidence type="ECO:0000256" key="5">
    <source>
        <dbReference type="ARBA" id="ARBA00022692"/>
    </source>
</evidence>
<protein>
    <submittedName>
        <fullName evidence="17">TonB-dependent receptor plug domain-containing protein</fullName>
    </submittedName>
</protein>
<dbReference type="CDD" id="cd01347">
    <property type="entry name" value="ligand_gated_channel"/>
    <property type="match status" value="1"/>
</dbReference>
<comment type="similarity">
    <text evidence="2 12 13">Belongs to the TonB-dependent receptor family.</text>
</comment>
<evidence type="ECO:0000256" key="8">
    <source>
        <dbReference type="ARBA" id="ARBA00023077"/>
    </source>
</evidence>
<dbReference type="InterPro" id="IPR039426">
    <property type="entry name" value="TonB-dep_rcpt-like"/>
</dbReference>
<dbReference type="EMBL" id="JBHTBU010000001">
    <property type="protein sequence ID" value="MFC7288102.1"/>
    <property type="molecule type" value="Genomic_DNA"/>
</dbReference>
<feature type="domain" description="TonB-dependent receptor plug" evidence="16">
    <location>
        <begin position="62"/>
        <end position="160"/>
    </location>
</feature>
<evidence type="ECO:0000256" key="2">
    <source>
        <dbReference type="ARBA" id="ARBA00009810"/>
    </source>
</evidence>
<evidence type="ECO:0000256" key="1">
    <source>
        <dbReference type="ARBA" id="ARBA00004571"/>
    </source>
</evidence>
<evidence type="ECO:0000256" key="6">
    <source>
        <dbReference type="ARBA" id="ARBA00022729"/>
    </source>
</evidence>
<dbReference type="Proteomes" id="UP001596542">
    <property type="component" value="Unassembled WGS sequence"/>
</dbReference>
<comment type="caution">
    <text evidence="17">The sequence shown here is derived from an EMBL/GenBank/DDBJ whole genome shotgun (WGS) entry which is preliminary data.</text>
</comment>
<evidence type="ECO:0000256" key="7">
    <source>
        <dbReference type="ARBA" id="ARBA00023065"/>
    </source>
</evidence>
<dbReference type="Pfam" id="PF00593">
    <property type="entry name" value="TonB_dep_Rec_b-barrel"/>
    <property type="match status" value="1"/>
</dbReference>
<feature type="chain" id="PRO_5046518321" evidence="14">
    <location>
        <begin position="33"/>
        <end position="623"/>
    </location>
</feature>
<keyword evidence="10 17" id="KW-0675">Receptor</keyword>
<evidence type="ECO:0000256" key="11">
    <source>
        <dbReference type="ARBA" id="ARBA00023237"/>
    </source>
</evidence>
<keyword evidence="4 12" id="KW-1134">Transmembrane beta strand</keyword>
<dbReference type="Pfam" id="PF07715">
    <property type="entry name" value="Plug"/>
    <property type="match status" value="1"/>
</dbReference>